<dbReference type="InterPro" id="IPR041492">
    <property type="entry name" value="HAD_2"/>
</dbReference>
<dbReference type="HOGENOM" id="CLU_045011_19_3_3"/>
<protein>
    <submittedName>
        <fullName evidence="1">Haloacid dehalogenase superfamily enzyme, subfamily IA</fullName>
    </submittedName>
</protein>
<gene>
    <name evidence="1" type="ORF">Mic7113_4688</name>
</gene>
<dbReference type="SFLD" id="SFLDS00003">
    <property type="entry name" value="Haloacid_Dehalogenase"/>
    <property type="match status" value="1"/>
</dbReference>
<dbReference type="Proteomes" id="UP000010471">
    <property type="component" value="Chromosome"/>
</dbReference>
<organism evidence="1 2">
    <name type="scientific">Allocoleopsis franciscana PCC 7113</name>
    <dbReference type="NCBI Taxonomy" id="1173027"/>
    <lineage>
        <taxon>Bacteria</taxon>
        <taxon>Bacillati</taxon>
        <taxon>Cyanobacteriota</taxon>
        <taxon>Cyanophyceae</taxon>
        <taxon>Coleofasciculales</taxon>
        <taxon>Coleofasciculaceae</taxon>
        <taxon>Allocoleopsis</taxon>
        <taxon>Allocoleopsis franciscana</taxon>
    </lineage>
</organism>
<dbReference type="SFLD" id="SFLDG01129">
    <property type="entry name" value="C1.5:_HAD__Beta-PGM__Phosphata"/>
    <property type="match status" value="1"/>
</dbReference>
<dbReference type="GO" id="GO:0006281">
    <property type="term" value="P:DNA repair"/>
    <property type="evidence" value="ECO:0007669"/>
    <property type="project" value="TreeGrafter"/>
</dbReference>
<dbReference type="InterPro" id="IPR023214">
    <property type="entry name" value="HAD_sf"/>
</dbReference>
<evidence type="ECO:0000313" key="2">
    <source>
        <dbReference type="Proteomes" id="UP000010471"/>
    </source>
</evidence>
<dbReference type="PANTHER" id="PTHR43434">
    <property type="entry name" value="PHOSPHOGLYCOLATE PHOSPHATASE"/>
    <property type="match status" value="1"/>
</dbReference>
<dbReference type="InterPro" id="IPR036412">
    <property type="entry name" value="HAD-like_sf"/>
</dbReference>
<reference evidence="1 2" key="1">
    <citation type="submission" date="2012-06" db="EMBL/GenBank/DDBJ databases">
        <title>Finished chromosome of genome of Microcoleus sp. PCC 7113.</title>
        <authorList>
            <consortium name="US DOE Joint Genome Institute"/>
            <person name="Gugger M."/>
            <person name="Coursin T."/>
            <person name="Rippka R."/>
            <person name="Tandeau De Marsac N."/>
            <person name="Huntemann M."/>
            <person name="Wei C.-L."/>
            <person name="Han J."/>
            <person name="Detter J.C."/>
            <person name="Han C."/>
            <person name="Tapia R."/>
            <person name="Chen A."/>
            <person name="Kyrpides N."/>
            <person name="Mavromatis K."/>
            <person name="Markowitz V."/>
            <person name="Szeto E."/>
            <person name="Ivanova N."/>
            <person name="Pagani I."/>
            <person name="Pati A."/>
            <person name="Goodwin L."/>
            <person name="Nordberg H.P."/>
            <person name="Cantor M.N."/>
            <person name="Hua S.X."/>
            <person name="Woyke T."/>
            <person name="Kerfeld C.A."/>
        </authorList>
    </citation>
    <scope>NUCLEOTIDE SEQUENCE [LARGE SCALE GENOMIC DNA]</scope>
    <source>
        <strain evidence="1 2">PCC 7113</strain>
    </source>
</reference>
<sequence>MNTKVIIFDFDGTLADTFDAFVMISNRLALEFGYPPTTPEEIPKLRNLSSREIIKKSGISLFKMPFLLKKVREYLHQEILNLKTIPGIQDALIQLKHEGYCLGILTSNSEENVKLFLKKHGMQDLFSFIYSENSLFSKDKSLLKLMKKNNLRSDDLLYVGDETRDIEASKKIQIKVIAVTWGFNSGEVLTKHNPDFLIEQPSELIEVLGSLQQIVS</sequence>
<proteinExistence type="predicted"/>
<dbReference type="NCBIfam" id="TIGR01549">
    <property type="entry name" value="HAD-SF-IA-v1"/>
    <property type="match status" value="1"/>
</dbReference>
<dbReference type="PANTHER" id="PTHR43434:SF13">
    <property type="entry name" value="PHOSPHOGLYCOLATE PHOSPHATASE"/>
    <property type="match status" value="1"/>
</dbReference>
<dbReference type="AlphaFoldDB" id="K9WKM0"/>
<dbReference type="InterPro" id="IPR023198">
    <property type="entry name" value="PGP-like_dom2"/>
</dbReference>
<dbReference type="STRING" id="1173027.Mic7113_4688"/>
<dbReference type="Gene3D" id="3.40.50.1000">
    <property type="entry name" value="HAD superfamily/HAD-like"/>
    <property type="match status" value="1"/>
</dbReference>
<dbReference type="PATRIC" id="fig|1173027.3.peg.5194"/>
<dbReference type="InterPro" id="IPR050155">
    <property type="entry name" value="HAD-like_hydrolase_sf"/>
</dbReference>
<dbReference type="OrthoDB" id="9807630at2"/>
<dbReference type="eggNOG" id="COG0546">
    <property type="taxonomic scope" value="Bacteria"/>
</dbReference>
<dbReference type="Pfam" id="PF13419">
    <property type="entry name" value="HAD_2"/>
    <property type="match status" value="1"/>
</dbReference>
<dbReference type="GO" id="GO:0008967">
    <property type="term" value="F:phosphoglycolate phosphatase activity"/>
    <property type="evidence" value="ECO:0007669"/>
    <property type="project" value="TreeGrafter"/>
</dbReference>
<dbReference type="SUPFAM" id="SSF56784">
    <property type="entry name" value="HAD-like"/>
    <property type="match status" value="1"/>
</dbReference>
<dbReference type="KEGG" id="mic:Mic7113_4688"/>
<dbReference type="RefSeq" id="WP_015184496.1">
    <property type="nucleotide sequence ID" value="NC_019738.1"/>
</dbReference>
<evidence type="ECO:0000313" key="1">
    <source>
        <dbReference type="EMBL" id="AFZ20361.1"/>
    </source>
</evidence>
<dbReference type="InterPro" id="IPR006439">
    <property type="entry name" value="HAD-SF_hydro_IA"/>
</dbReference>
<dbReference type="GO" id="GO:0005829">
    <property type="term" value="C:cytosol"/>
    <property type="evidence" value="ECO:0007669"/>
    <property type="project" value="TreeGrafter"/>
</dbReference>
<accession>K9WKM0</accession>
<keyword evidence="2" id="KW-1185">Reference proteome</keyword>
<dbReference type="Gene3D" id="1.10.150.240">
    <property type="entry name" value="Putative phosphatase, domain 2"/>
    <property type="match status" value="1"/>
</dbReference>
<name>K9WKM0_9CYAN</name>
<dbReference type="EMBL" id="CP003630">
    <property type="protein sequence ID" value="AFZ20361.1"/>
    <property type="molecule type" value="Genomic_DNA"/>
</dbReference>